<comment type="similarity">
    <text evidence="1">Belongs to the universal ribosomal protein uL14 family.</text>
</comment>
<dbReference type="EMBL" id="KZ502235">
    <property type="protein sequence ID" value="PKU81490.1"/>
    <property type="molecule type" value="Genomic_DNA"/>
</dbReference>
<evidence type="ECO:0000256" key="1">
    <source>
        <dbReference type="ARBA" id="ARBA00010745"/>
    </source>
</evidence>
<dbReference type="GO" id="GO:0005840">
    <property type="term" value="C:ribosome"/>
    <property type="evidence" value="ECO:0007669"/>
    <property type="project" value="UniProtKB-KW"/>
</dbReference>
<gene>
    <name evidence="4" type="primary">rpl14</name>
    <name evidence="4" type="ORF">MA16_Dca007597</name>
</gene>
<dbReference type="Pfam" id="PF00238">
    <property type="entry name" value="Ribosomal_L14"/>
    <property type="match status" value="1"/>
</dbReference>
<dbReference type="AlphaFoldDB" id="A0A2I0X0Q6"/>
<evidence type="ECO:0000313" key="4">
    <source>
        <dbReference type="EMBL" id="PKU81490.1"/>
    </source>
</evidence>
<protein>
    <submittedName>
        <fullName evidence="4">50S ribosomal protein L14, chloroplastic</fullName>
    </submittedName>
</protein>
<evidence type="ECO:0000256" key="2">
    <source>
        <dbReference type="ARBA" id="ARBA00022980"/>
    </source>
</evidence>
<keyword evidence="3" id="KW-0687">Ribonucleoprotein</keyword>
<reference evidence="4 5" key="1">
    <citation type="journal article" date="2016" name="Sci. Rep.">
        <title>The Dendrobium catenatum Lindl. genome sequence provides insights into polysaccharide synthase, floral development and adaptive evolution.</title>
        <authorList>
            <person name="Zhang G.Q."/>
            <person name="Xu Q."/>
            <person name="Bian C."/>
            <person name="Tsai W.C."/>
            <person name="Yeh C.M."/>
            <person name="Liu K.W."/>
            <person name="Yoshida K."/>
            <person name="Zhang L.S."/>
            <person name="Chang S.B."/>
            <person name="Chen F."/>
            <person name="Shi Y."/>
            <person name="Su Y.Y."/>
            <person name="Zhang Y.Q."/>
            <person name="Chen L.J."/>
            <person name="Yin Y."/>
            <person name="Lin M."/>
            <person name="Huang H."/>
            <person name="Deng H."/>
            <person name="Wang Z.W."/>
            <person name="Zhu S.L."/>
            <person name="Zhao X."/>
            <person name="Deng C."/>
            <person name="Niu S.C."/>
            <person name="Huang J."/>
            <person name="Wang M."/>
            <person name="Liu G.H."/>
            <person name="Yang H.J."/>
            <person name="Xiao X.J."/>
            <person name="Hsiao Y.Y."/>
            <person name="Wu W.L."/>
            <person name="Chen Y.Y."/>
            <person name="Mitsuda N."/>
            <person name="Ohme-Takagi M."/>
            <person name="Luo Y.B."/>
            <person name="Van de Peer Y."/>
            <person name="Liu Z.J."/>
        </authorList>
    </citation>
    <scope>NUCLEOTIDE SEQUENCE [LARGE SCALE GENOMIC DNA]</scope>
    <source>
        <tissue evidence="4">The whole plant</tissue>
    </source>
</reference>
<evidence type="ECO:0000256" key="3">
    <source>
        <dbReference type="ARBA" id="ARBA00023274"/>
    </source>
</evidence>
<dbReference type="STRING" id="906689.A0A2I0X0Q6"/>
<keyword evidence="5" id="KW-1185">Reference proteome</keyword>
<dbReference type="GO" id="GO:0006412">
    <property type="term" value="P:translation"/>
    <property type="evidence" value="ECO:0007669"/>
    <property type="project" value="InterPro"/>
</dbReference>
<name>A0A2I0X0Q6_9ASPA</name>
<dbReference type="GO" id="GO:0003735">
    <property type="term" value="F:structural constituent of ribosome"/>
    <property type="evidence" value="ECO:0007669"/>
    <property type="project" value="InterPro"/>
</dbReference>
<dbReference type="GO" id="GO:1990904">
    <property type="term" value="C:ribonucleoprotein complex"/>
    <property type="evidence" value="ECO:0007669"/>
    <property type="project" value="UniProtKB-KW"/>
</dbReference>
<keyword evidence="2 4" id="KW-0689">Ribosomal protein</keyword>
<dbReference type="SUPFAM" id="SSF50193">
    <property type="entry name" value="Ribosomal protein L14"/>
    <property type="match status" value="1"/>
</dbReference>
<evidence type="ECO:0000313" key="5">
    <source>
        <dbReference type="Proteomes" id="UP000233837"/>
    </source>
</evidence>
<reference evidence="4 5" key="2">
    <citation type="journal article" date="2017" name="Nature">
        <title>The Apostasia genome and the evolution of orchids.</title>
        <authorList>
            <person name="Zhang G.Q."/>
            <person name="Liu K.W."/>
            <person name="Li Z."/>
            <person name="Lohaus R."/>
            <person name="Hsiao Y.Y."/>
            <person name="Niu S.C."/>
            <person name="Wang J.Y."/>
            <person name="Lin Y.C."/>
            <person name="Xu Q."/>
            <person name="Chen L.J."/>
            <person name="Yoshida K."/>
            <person name="Fujiwara S."/>
            <person name="Wang Z.W."/>
            <person name="Zhang Y.Q."/>
            <person name="Mitsuda N."/>
            <person name="Wang M."/>
            <person name="Liu G.H."/>
            <person name="Pecoraro L."/>
            <person name="Huang H.X."/>
            <person name="Xiao X.J."/>
            <person name="Lin M."/>
            <person name="Wu X.Y."/>
            <person name="Wu W.L."/>
            <person name="Chen Y.Y."/>
            <person name="Chang S.B."/>
            <person name="Sakamoto S."/>
            <person name="Ohme-Takagi M."/>
            <person name="Yagi M."/>
            <person name="Zeng S.J."/>
            <person name="Shen C.Y."/>
            <person name="Yeh C.M."/>
            <person name="Luo Y.B."/>
            <person name="Tsai W.C."/>
            <person name="Van de Peer Y."/>
            <person name="Liu Z.J."/>
        </authorList>
    </citation>
    <scope>NUCLEOTIDE SEQUENCE [LARGE SCALE GENOMIC DNA]</scope>
    <source>
        <tissue evidence="4">The whole plant</tissue>
    </source>
</reference>
<proteinExistence type="inferred from homology"/>
<sequence>MIKPHNLLNVANNIGAQELVCIRIIGTNNHRYAYIRDVIIAVIKEAVSTMSLNI</sequence>
<dbReference type="Proteomes" id="UP000233837">
    <property type="component" value="Unassembled WGS sequence"/>
</dbReference>
<accession>A0A2I0X0Q6</accession>
<dbReference type="InterPro" id="IPR036853">
    <property type="entry name" value="Ribosomal_uL14_sf"/>
</dbReference>
<dbReference type="InterPro" id="IPR000218">
    <property type="entry name" value="Ribosomal_uL14"/>
</dbReference>
<dbReference type="Gene3D" id="2.40.150.20">
    <property type="entry name" value="Ribosomal protein L14"/>
    <property type="match status" value="1"/>
</dbReference>
<organism evidence="4 5">
    <name type="scientific">Dendrobium catenatum</name>
    <dbReference type="NCBI Taxonomy" id="906689"/>
    <lineage>
        <taxon>Eukaryota</taxon>
        <taxon>Viridiplantae</taxon>
        <taxon>Streptophyta</taxon>
        <taxon>Embryophyta</taxon>
        <taxon>Tracheophyta</taxon>
        <taxon>Spermatophyta</taxon>
        <taxon>Magnoliopsida</taxon>
        <taxon>Liliopsida</taxon>
        <taxon>Asparagales</taxon>
        <taxon>Orchidaceae</taxon>
        <taxon>Epidendroideae</taxon>
        <taxon>Malaxideae</taxon>
        <taxon>Dendrobiinae</taxon>
        <taxon>Dendrobium</taxon>
    </lineage>
</organism>